<feature type="region of interest" description="Disordered" evidence="1">
    <location>
        <begin position="678"/>
        <end position="746"/>
    </location>
</feature>
<sequence>MQHNPGRRLPDCTAEEVIGSDRPGEVAGHPCSKPTRSSSLSTIDSRNEEGELQAASRRCSEHREAPQKHSRWISPSRRRGWSRALQRSESSRTASGSSSPKPPSIRPPPSRFARQSSEESKPKPKPTPLPARLEKNPAPEGSHQLLERLQRLLHQPRPASSGSVAQEGNRSRPEPIDGSNARYTPSPSEGAAVPKYGLLQDQPQPQLLQQQFTGALTLPQKASERSGSPAQPPELKTCPSMEEKQRSLRTLHAMVLHMTKRPEDLLDPDKAGCVALLLDRIKKLDAPSSAPYCPQLTPQPSALHPDMSASAAASTQPTHPQISALQQPWHPAQPTMPGAGSQPPATRPSLLHNPSPLHQAPSVPANTSSGHQSLTGGADQLTQSTGPAMRLPTQTSSSPMHTVASSHPLPTQRLQFAPQDSLRVQPRLPYGFSNSASQACEPPSHPSHLPQISRAGNQAVADESAMALQQPLELSNGSLQQLQLPPTPLSPHLQQLPQKLQPAHMLGQIPSHADAANNPLLSAIQQAQHKPFSEVKPEGYSHPGYQQQQQQEVTKQQQHQDCLHQDCLHQGSSMLSGSRFQHKPAPWSQAEAIDGAESSRHHQDATGQPQPNDRPALSLGPATEALQGPPGNHSNGTNLVPEYDSDPMDHVASPTDPSCRFEEDLPAAFRLPDQLPQQLPAQQQQQRNIQGSSSPGYSPNSSEHPTDVAGRSEEGPETMQQDPRQLPHGLHQQSSGMTCPTSQRKARPLREWLQQVCQDTAAGVDSKHNNPMLKPNAVVPLVSDPASHHPKREGQVCSSKCPKREGQLYSSKCLEPELLDGTGSPRDGAADDVMALRPKVPELLEAAAGLHQGEACTPPLLRTPSTSEQPGARDESLGRQSLCWKLRRSDQLGQSLDEEGLGRALPPSNARLDGSQGTSSHTFSTRKRRQLHDSLDEDGLGDTLLGPDANVEGCQGKQPNLGPRKRRQLPESLAQDEPGHAFIGPHPHLSGAQHGHEVHRSMYDDGLGHDLQTPDALRHSADINWIGSAPCSRAGPCTSGLEAGTQPIKSARPGSQQLSHGLGASPQSAAAAQPARSHPCADMSQAGDQSSSTPQPNSKQLRNRKHAKLPATTSQTDIQSDAVRQGKAVEHTGRRVKFVTDSTGTAPVSDIPSEVMRYHFSDNDNTMLPITAMPRAGPKSAVPTQTRGLTLKRRPLAVQDSQAHHLDNGSSLHPARAGRQPAATHQPRQSSVKRRKHATMATVLPRAEVVEASNMISRLSHDSLEVHKEHAVGMVSDTNTRQPDHPRVLNSEEDGGNVARPAQSGKIGMDDMSLSSLPDHIWSPKTSPLPEGKLERDWDQQPLEAISPASQLRGHDPALEPASPACHVADFDSDLEPALPASPLRSWHMCLEAGSWDAAAVTGHTAQMSHSLPASLPSGSVAADDQGTASELLRAVSPATQAPIDDNPGTETMVNWFVEEDEANHELRVAQALEGQKYAEKMQAEYEERRNKAAARQAAEETAGLAEARRVQEEEDMEHRRKQAEAEAATLRMLAGEGLGDSSNHLAKQAEEEKRIAAKQKLIEKDQQKAMKLSEAFNPVKSRTRRQK</sequence>
<feature type="region of interest" description="Disordered" evidence="1">
    <location>
        <begin position="1202"/>
        <end position="1238"/>
    </location>
</feature>
<feature type="region of interest" description="Disordered" evidence="1">
    <location>
        <begin position="1"/>
        <end position="246"/>
    </location>
</feature>
<evidence type="ECO:0000313" key="3">
    <source>
        <dbReference type="Proteomes" id="UP001438707"/>
    </source>
</evidence>
<feature type="compositionally biased region" description="Polar residues" evidence="1">
    <location>
        <begin position="311"/>
        <end position="326"/>
    </location>
</feature>
<feature type="region of interest" description="Disordered" evidence="1">
    <location>
        <begin position="1569"/>
        <end position="1588"/>
    </location>
</feature>
<feature type="region of interest" description="Disordered" evidence="1">
    <location>
        <begin position="529"/>
        <end position="557"/>
    </location>
</feature>
<feature type="compositionally biased region" description="Low complexity" evidence="1">
    <location>
        <begin position="546"/>
        <end position="557"/>
    </location>
</feature>
<feature type="compositionally biased region" description="Basic and acidic residues" evidence="1">
    <location>
        <begin position="704"/>
        <end position="714"/>
    </location>
</feature>
<feature type="compositionally biased region" description="Basic and acidic residues" evidence="1">
    <location>
        <begin position="58"/>
        <end position="67"/>
    </location>
</feature>
<feature type="region of interest" description="Disordered" evidence="1">
    <location>
        <begin position="1276"/>
        <end position="1298"/>
    </location>
</feature>
<feature type="compositionally biased region" description="Low complexity" evidence="1">
    <location>
        <begin position="1064"/>
        <end position="1075"/>
    </location>
</feature>
<feature type="region of interest" description="Disordered" evidence="1">
    <location>
        <begin position="896"/>
        <end position="996"/>
    </location>
</feature>
<dbReference type="EMBL" id="JALJOS010000078">
    <property type="protein sequence ID" value="KAK9816351.1"/>
    <property type="molecule type" value="Genomic_DNA"/>
</dbReference>
<feature type="compositionally biased region" description="Low complexity" evidence="1">
    <location>
        <begin position="198"/>
        <end position="211"/>
    </location>
</feature>
<evidence type="ECO:0000256" key="1">
    <source>
        <dbReference type="SAM" id="MobiDB-lite"/>
    </source>
</evidence>
<feature type="compositionally biased region" description="Basic residues" evidence="1">
    <location>
        <begin position="68"/>
        <end position="81"/>
    </location>
</feature>
<feature type="compositionally biased region" description="Polar residues" evidence="1">
    <location>
        <begin position="34"/>
        <end position="44"/>
    </location>
</feature>
<comment type="caution">
    <text evidence="2">The sequence shown here is derived from an EMBL/GenBank/DDBJ whole genome shotgun (WGS) entry which is preliminary data.</text>
</comment>
<feature type="compositionally biased region" description="Polar residues" evidence="1">
    <location>
        <begin position="364"/>
        <end position="407"/>
    </location>
</feature>
<gene>
    <name evidence="2" type="ORF">WJX74_009300</name>
</gene>
<protein>
    <submittedName>
        <fullName evidence="2">Uncharacterized protein</fullName>
    </submittedName>
</protein>
<name>A0AAW1Q3D9_9CHLO</name>
<feature type="region of interest" description="Disordered" evidence="1">
    <location>
        <begin position="425"/>
        <end position="451"/>
    </location>
</feature>
<proteinExistence type="predicted"/>
<feature type="compositionally biased region" description="Polar residues" evidence="1">
    <location>
        <begin position="731"/>
        <end position="743"/>
    </location>
</feature>
<feature type="region of interest" description="Disordered" evidence="1">
    <location>
        <begin position="854"/>
        <end position="878"/>
    </location>
</feature>
<dbReference type="Proteomes" id="UP001438707">
    <property type="component" value="Unassembled WGS sequence"/>
</dbReference>
<keyword evidence="3" id="KW-1185">Reference proteome</keyword>
<feature type="compositionally biased region" description="Pro residues" evidence="1">
    <location>
        <begin position="100"/>
        <end position="110"/>
    </location>
</feature>
<feature type="region of interest" description="Disordered" evidence="1">
    <location>
        <begin position="1037"/>
        <end position="1135"/>
    </location>
</feature>
<feature type="compositionally biased region" description="Polar residues" evidence="1">
    <location>
        <begin position="1086"/>
        <end position="1100"/>
    </location>
</feature>
<reference evidence="2 3" key="1">
    <citation type="journal article" date="2024" name="Nat. Commun.">
        <title>Phylogenomics reveals the evolutionary origins of lichenization in chlorophyte algae.</title>
        <authorList>
            <person name="Puginier C."/>
            <person name="Libourel C."/>
            <person name="Otte J."/>
            <person name="Skaloud P."/>
            <person name="Haon M."/>
            <person name="Grisel S."/>
            <person name="Petersen M."/>
            <person name="Berrin J.G."/>
            <person name="Delaux P.M."/>
            <person name="Dal Grande F."/>
            <person name="Keller J."/>
        </authorList>
    </citation>
    <scope>NUCLEOTIDE SEQUENCE [LARGE SCALE GENOMIC DNA]</scope>
    <source>
        <strain evidence="2 3">SAG 2145</strain>
    </source>
</reference>
<feature type="region of interest" description="Disordered" evidence="1">
    <location>
        <begin position="292"/>
        <end position="407"/>
    </location>
</feature>
<evidence type="ECO:0000313" key="2">
    <source>
        <dbReference type="EMBL" id="KAK9816351.1"/>
    </source>
</evidence>
<feature type="compositionally biased region" description="Low complexity" evidence="1">
    <location>
        <begin position="678"/>
        <end position="702"/>
    </location>
</feature>
<organism evidence="2 3">
    <name type="scientific">Apatococcus lobatus</name>
    <dbReference type="NCBI Taxonomy" id="904363"/>
    <lineage>
        <taxon>Eukaryota</taxon>
        <taxon>Viridiplantae</taxon>
        <taxon>Chlorophyta</taxon>
        <taxon>core chlorophytes</taxon>
        <taxon>Trebouxiophyceae</taxon>
        <taxon>Chlorellales</taxon>
        <taxon>Chlorellaceae</taxon>
        <taxon>Apatococcus</taxon>
    </lineage>
</organism>
<accession>A0AAW1Q3D9</accession>
<feature type="region of interest" description="Disordered" evidence="1">
    <location>
        <begin position="574"/>
        <end position="660"/>
    </location>
</feature>